<dbReference type="Pfam" id="PF12697">
    <property type="entry name" value="Abhydrolase_6"/>
    <property type="match status" value="1"/>
</dbReference>
<proteinExistence type="predicted"/>
<organism evidence="2 4">
    <name type="scientific">Roseovarius indicus</name>
    <dbReference type="NCBI Taxonomy" id="540747"/>
    <lineage>
        <taxon>Bacteria</taxon>
        <taxon>Pseudomonadati</taxon>
        <taxon>Pseudomonadota</taxon>
        <taxon>Alphaproteobacteria</taxon>
        <taxon>Rhodobacterales</taxon>
        <taxon>Roseobacteraceae</taxon>
        <taxon>Roseovarius</taxon>
    </lineage>
</organism>
<dbReference type="EMBL" id="CP031598">
    <property type="protein sequence ID" value="QEW28368.1"/>
    <property type="molecule type" value="Genomic_DNA"/>
</dbReference>
<dbReference type="KEGG" id="rid:RIdsm_04198"/>
<reference evidence="2 4" key="1">
    <citation type="submission" date="2015-04" db="EMBL/GenBank/DDBJ databases">
        <title>The draft genome sequence of Roseovarius indicus B108T.</title>
        <authorList>
            <person name="Li G."/>
            <person name="Lai Q."/>
            <person name="Shao Z."/>
            <person name="Yan P."/>
        </authorList>
    </citation>
    <scope>NUCLEOTIDE SEQUENCE [LARGE SCALE GENOMIC DNA]</scope>
    <source>
        <strain evidence="2 4">B108</strain>
    </source>
</reference>
<gene>
    <name evidence="3" type="primary">acoC</name>
    <name evidence="3" type="ORF">RIdsm_04198</name>
    <name evidence="2" type="ORF">XM52_17005</name>
</gene>
<dbReference type="OrthoDB" id="9804723at2"/>
<keyword evidence="3" id="KW-0012">Acyltransferase</keyword>
<keyword evidence="4" id="KW-1185">Reference proteome</keyword>
<evidence type="ECO:0000313" key="2">
    <source>
        <dbReference type="EMBL" id="KRS16602.1"/>
    </source>
</evidence>
<protein>
    <submittedName>
        <fullName evidence="2">Alpha/beta hydrolase</fullName>
    </submittedName>
    <submittedName>
        <fullName evidence="3">Dihydrolipoyllysine-residue acetyltransferase component of acetoin cleaving system</fullName>
        <ecNumber evidence="3">2.3.1.12</ecNumber>
    </submittedName>
</protein>
<dbReference type="GO" id="GO:0004742">
    <property type="term" value="F:dihydrolipoyllysine-residue acetyltransferase activity"/>
    <property type="evidence" value="ECO:0007669"/>
    <property type="project" value="UniProtKB-EC"/>
</dbReference>
<name>A0A0T5P5Y0_9RHOB</name>
<dbReference type="PANTHER" id="PTHR43194">
    <property type="entry name" value="HYDROLASE ALPHA/BETA FOLD FAMILY"/>
    <property type="match status" value="1"/>
</dbReference>
<evidence type="ECO:0000313" key="3">
    <source>
        <dbReference type="EMBL" id="QEW28368.1"/>
    </source>
</evidence>
<dbReference type="EC" id="2.3.1.12" evidence="3"/>
<feature type="domain" description="AB hydrolase-1" evidence="1">
    <location>
        <begin position="24"/>
        <end position="259"/>
    </location>
</feature>
<dbReference type="InterPro" id="IPR000073">
    <property type="entry name" value="AB_hydrolase_1"/>
</dbReference>
<sequence>MPVTTRAGAAIHSTTYGTGPREALLIHRGLGRGADWEAVSRGLAGTLSMTAFDMPGHGRSAPWDGEGEVQGRFVGIAAEFLEGPTDVIGHSFGATVALRLAVENPGMVRALVLIEPVFFAAALADHPHLRARLDTEFADVDAAQAAGDRLAAARAFTAIWGGGAAWEEIPEKQQQRLADGMPLIEATGPELFDDKAGLLEPGRLEALDIPVLLLQGNASPWIIEAISESLAARLPRAERAMIVGAGHMAPLTHAKQVASEIGRFLSLV</sequence>
<dbReference type="Proteomes" id="UP000051401">
    <property type="component" value="Unassembled WGS sequence"/>
</dbReference>
<dbReference type="GO" id="GO:0016787">
    <property type="term" value="F:hydrolase activity"/>
    <property type="evidence" value="ECO:0007669"/>
    <property type="project" value="UniProtKB-KW"/>
</dbReference>
<dbReference type="EMBL" id="LAXI01000012">
    <property type="protein sequence ID" value="KRS16602.1"/>
    <property type="molecule type" value="Genomic_DNA"/>
</dbReference>
<accession>A0A0T5P5Y0</accession>
<reference evidence="3 5" key="2">
    <citation type="submission" date="2018-08" db="EMBL/GenBank/DDBJ databases">
        <title>Genetic Globetrotter - A new plasmid hitch-hiking vast phylogenetic and geographic distances.</title>
        <authorList>
            <person name="Vollmers J."/>
            <person name="Petersen J."/>
        </authorList>
    </citation>
    <scope>NUCLEOTIDE SEQUENCE [LARGE SCALE GENOMIC DNA]</scope>
    <source>
        <strain evidence="3 5">DSM 26383</strain>
    </source>
</reference>
<dbReference type="AlphaFoldDB" id="A0A0T5P5Y0"/>
<dbReference type="SUPFAM" id="SSF53474">
    <property type="entry name" value="alpha/beta-Hydrolases"/>
    <property type="match status" value="1"/>
</dbReference>
<dbReference type="RefSeq" id="WP_057817701.1">
    <property type="nucleotide sequence ID" value="NZ_CP031598.1"/>
</dbReference>
<dbReference type="Proteomes" id="UP000325785">
    <property type="component" value="Chromosome"/>
</dbReference>
<dbReference type="Gene3D" id="3.40.50.1820">
    <property type="entry name" value="alpha/beta hydrolase"/>
    <property type="match status" value="1"/>
</dbReference>
<dbReference type="PATRIC" id="fig|540747.5.peg.1134"/>
<dbReference type="STRING" id="540747.SAMN04488031_105188"/>
<evidence type="ECO:0000313" key="5">
    <source>
        <dbReference type="Proteomes" id="UP000325785"/>
    </source>
</evidence>
<dbReference type="InterPro" id="IPR050228">
    <property type="entry name" value="Carboxylesterase_BioH"/>
</dbReference>
<dbReference type="PRINTS" id="PR00111">
    <property type="entry name" value="ABHYDROLASE"/>
</dbReference>
<dbReference type="PANTHER" id="PTHR43194:SF2">
    <property type="entry name" value="PEROXISOMAL MEMBRANE PROTEIN LPX1"/>
    <property type="match status" value="1"/>
</dbReference>
<evidence type="ECO:0000259" key="1">
    <source>
        <dbReference type="Pfam" id="PF12697"/>
    </source>
</evidence>
<dbReference type="InterPro" id="IPR029058">
    <property type="entry name" value="AB_hydrolase_fold"/>
</dbReference>
<keyword evidence="2" id="KW-0378">Hydrolase</keyword>
<keyword evidence="3" id="KW-0808">Transferase</keyword>
<evidence type="ECO:0000313" key="4">
    <source>
        <dbReference type="Proteomes" id="UP000051401"/>
    </source>
</evidence>